<dbReference type="InterPro" id="IPR036165">
    <property type="entry name" value="YefM-like_sf"/>
</dbReference>
<protein>
    <recommendedName>
        <fullName evidence="2">Antitoxin</fullName>
    </recommendedName>
</protein>
<feature type="region of interest" description="Disordered" evidence="3">
    <location>
        <begin position="60"/>
        <end position="103"/>
    </location>
</feature>
<name>A0ABR5T3Y1_9BURK</name>
<dbReference type="Gene3D" id="3.40.1620.10">
    <property type="entry name" value="YefM-like domain"/>
    <property type="match status" value="1"/>
</dbReference>
<accession>A0ABR5T3Y1</accession>
<evidence type="ECO:0000256" key="2">
    <source>
        <dbReference type="RuleBase" id="RU362080"/>
    </source>
</evidence>
<keyword evidence="5" id="KW-1185">Reference proteome</keyword>
<dbReference type="EMBL" id="LNJQ01000004">
    <property type="protein sequence ID" value="KWZ37927.1"/>
    <property type="molecule type" value="Genomic_DNA"/>
</dbReference>
<gene>
    <name evidence="4" type="ORF">WS72_23710</name>
</gene>
<evidence type="ECO:0000313" key="4">
    <source>
        <dbReference type="EMBL" id="KWZ37927.1"/>
    </source>
</evidence>
<feature type="compositionally biased region" description="Basic and acidic residues" evidence="3">
    <location>
        <begin position="60"/>
        <end position="80"/>
    </location>
</feature>
<evidence type="ECO:0000256" key="3">
    <source>
        <dbReference type="SAM" id="MobiDB-lite"/>
    </source>
</evidence>
<comment type="similarity">
    <text evidence="1 2">Belongs to the phD/YefM antitoxin family.</text>
</comment>
<comment type="function">
    <text evidence="2">Antitoxin component of a type II toxin-antitoxin (TA) system.</text>
</comment>
<dbReference type="SUPFAM" id="SSF143120">
    <property type="entry name" value="YefM-like"/>
    <property type="match status" value="1"/>
</dbReference>
<dbReference type="InterPro" id="IPR006442">
    <property type="entry name" value="Antitoxin_Phd/YefM"/>
</dbReference>
<feature type="region of interest" description="Disordered" evidence="3">
    <location>
        <begin position="123"/>
        <end position="171"/>
    </location>
</feature>
<evidence type="ECO:0000256" key="1">
    <source>
        <dbReference type="ARBA" id="ARBA00009981"/>
    </source>
</evidence>
<dbReference type="RefSeq" id="WP_060822715.1">
    <property type="nucleotide sequence ID" value="NZ_LNJQ01000004.1"/>
</dbReference>
<feature type="compositionally biased region" description="Basic and acidic residues" evidence="3">
    <location>
        <begin position="142"/>
        <end position="156"/>
    </location>
</feature>
<comment type="caution">
    <text evidence="4">The sequence shown here is derived from an EMBL/GenBank/DDBJ whole genome shotgun (WGS) entry which is preliminary data.</text>
</comment>
<organism evidence="4 5">
    <name type="scientific">Burkholderia savannae</name>
    <dbReference type="NCBI Taxonomy" id="1637837"/>
    <lineage>
        <taxon>Bacteria</taxon>
        <taxon>Pseudomonadati</taxon>
        <taxon>Pseudomonadota</taxon>
        <taxon>Betaproteobacteria</taxon>
        <taxon>Burkholderiales</taxon>
        <taxon>Burkholderiaceae</taxon>
        <taxon>Burkholderia</taxon>
        <taxon>pseudomallei group</taxon>
    </lineage>
</organism>
<sequence length="171" mass="17493">MTIRIGDIVPLSIARARFSELADEVRDGGEKIITKNGAAYVALIDARRLDHYHRLERDRAERDDAGRGDAGRGDAGRGDAGRICGGNGSDACDDAGDDAGGGAGGGDVSVAAACASANADGRTIVEARDGRGGASFAASRTDTSRDADDSRADRGMRPMCAAQRPLAADDG</sequence>
<dbReference type="Pfam" id="PF02604">
    <property type="entry name" value="PhdYeFM_antitox"/>
    <property type="match status" value="1"/>
</dbReference>
<dbReference type="NCBIfam" id="TIGR01552">
    <property type="entry name" value="phd_fam"/>
    <property type="match status" value="1"/>
</dbReference>
<dbReference type="Proteomes" id="UP000070255">
    <property type="component" value="Unassembled WGS sequence"/>
</dbReference>
<evidence type="ECO:0000313" key="5">
    <source>
        <dbReference type="Proteomes" id="UP000070255"/>
    </source>
</evidence>
<proteinExistence type="inferred from homology"/>
<reference evidence="4 5" key="1">
    <citation type="submission" date="2015-11" db="EMBL/GenBank/DDBJ databases">
        <authorList>
            <person name="Sahl J."/>
            <person name="Wagner D."/>
            <person name="Keim P."/>
        </authorList>
    </citation>
    <scope>NUCLEOTIDE SEQUENCE [LARGE SCALE GENOMIC DNA]</scope>
    <source>
        <strain evidence="4 5">BDU18</strain>
    </source>
</reference>